<comment type="caution">
    <text evidence="7">The sequence shown here is derived from an EMBL/GenBank/DDBJ whole genome shotgun (WGS) entry which is preliminary data.</text>
</comment>
<dbReference type="PANTHER" id="PTHR43701:SF2">
    <property type="entry name" value="MEMBRANE TRANSPORTER PROTEIN YJNA-RELATED"/>
    <property type="match status" value="1"/>
</dbReference>
<name>A0AA40VME5_9MICO</name>
<keyword evidence="5 6" id="KW-0472">Membrane</keyword>
<evidence type="ECO:0000256" key="4">
    <source>
        <dbReference type="ARBA" id="ARBA00022989"/>
    </source>
</evidence>
<reference evidence="7 8" key="1">
    <citation type="submission" date="2020-08" db="EMBL/GenBank/DDBJ databases">
        <title>Sequencing the genomes of 1000 actinobacteria strains.</title>
        <authorList>
            <person name="Klenk H.-P."/>
        </authorList>
    </citation>
    <scope>NUCLEOTIDE SEQUENCE [LARGE SCALE GENOMIC DNA]</scope>
    <source>
        <strain evidence="7 8">DSM 19600</strain>
    </source>
</reference>
<evidence type="ECO:0000313" key="8">
    <source>
        <dbReference type="Proteomes" id="UP000549113"/>
    </source>
</evidence>
<proteinExistence type="inferred from homology"/>
<evidence type="ECO:0000256" key="5">
    <source>
        <dbReference type="ARBA" id="ARBA00023136"/>
    </source>
</evidence>
<feature type="transmembrane region" description="Helical" evidence="6">
    <location>
        <begin position="67"/>
        <end position="85"/>
    </location>
</feature>
<feature type="transmembrane region" description="Helical" evidence="6">
    <location>
        <begin position="195"/>
        <end position="214"/>
    </location>
</feature>
<dbReference type="PANTHER" id="PTHR43701">
    <property type="entry name" value="MEMBRANE TRANSPORTER PROTEIN MJ0441-RELATED"/>
    <property type="match status" value="1"/>
</dbReference>
<evidence type="ECO:0000256" key="1">
    <source>
        <dbReference type="ARBA" id="ARBA00004141"/>
    </source>
</evidence>
<evidence type="ECO:0000313" key="7">
    <source>
        <dbReference type="EMBL" id="MBB4140354.1"/>
    </source>
</evidence>
<feature type="transmembrane region" description="Helical" evidence="6">
    <location>
        <begin position="220"/>
        <end position="243"/>
    </location>
</feature>
<keyword evidence="3 6" id="KW-0812">Transmembrane</keyword>
<keyword evidence="4 6" id="KW-1133">Transmembrane helix</keyword>
<feature type="transmembrane region" description="Helical" evidence="6">
    <location>
        <begin position="91"/>
        <end position="109"/>
    </location>
</feature>
<evidence type="ECO:0000256" key="6">
    <source>
        <dbReference type="RuleBase" id="RU363041"/>
    </source>
</evidence>
<dbReference type="GO" id="GO:0005886">
    <property type="term" value="C:plasma membrane"/>
    <property type="evidence" value="ECO:0007669"/>
    <property type="project" value="UniProtKB-SubCell"/>
</dbReference>
<sequence length="248" mass="24989">MTLAVLVGVALGLLGGGGSILTVPIFTLVLGTGTREAIVSSLFVVAITSAVSTALRIGRREVRWKVAAIFAATGLIGGVAGGVVGQFLPEPVLTVLFAAIMIVTAIAMMRPREEHTEPRQTRPIVRTTRTAATGLGVGVLTGALGAGGGFLIVPALTFLGLPIAAAVGTSLLVIVVNSSAGFLTQISTVAIHWPTVLTFTALAVAGSFIGLALSCRLPAAGIRTGFGVLVLAVGLTMLTALIIQTLSA</sequence>
<comment type="similarity">
    <text evidence="2 6">Belongs to the 4-toluene sulfonate uptake permease (TSUP) (TC 2.A.102) family.</text>
</comment>
<dbReference type="Proteomes" id="UP000549113">
    <property type="component" value="Unassembled WGS sequence"/>
</dbReference>
<feature type="transmembrane region" description="Helical" evidence="6">
    <location>
        <begin position="38"/>
        <end position="55"/>
    </location>
</feature>
<dbReference type="EMBL" id="JACIFH010000001">
    <property type="protein sequence ID" value="MBB4140354.1"/>
    <property type="molecule type" value="Genomic_DNA"/>
</dbReference>
<accession>A0AA40VME5</accession>
<feature type="transmembrane region" description="Helical" evidence="6">
    <location>
        <begin position="130"/>
        <end position="153"/>
    </location>
</feature>
<dbReference type="RefSeq" id="WP_241740172.1">
    <property type="nucleotide sequence ID" value="NZ_BAABCO010000004.1"/>
</dbReference>
<evidence type="ECO:0000256" key="2">
    <source>
        <dbReference type="ARBA" id="ARBA00009142"/>
    </source>
</evidence>
<dbReference type="AlphaFoldDB" id="A0AA40VME5"/>
<dbReference type="Pfam" id="PF01925">
    <property type="entry name" value="TauE"/>
    <property type="match status" value="1"/>
</dbReference>
<dbReference type="InterPro" id="IPR002781">
    <property type="entry name" value="TM_pro_TauE-like"/>
</dbReference>
<dbReference type="InterPro" id="IPR051598">
    <property type="entry name" value="TSUP/Inactive_protease-like"/>
</dbReference>
<organism evidence="7 8">
    <name type="scientific">Microbacterium invictum</name>
    <dbReference type="NCBI Taxonomy" id="515415"/>
    <lineage>
        <taxon>Bacteria</taxon>
        <taxon>Bacillati</taxon>
        <taxon>Actinomycetota</taxon>
        <taxon>Actinomycetes</taxon>
        <taxon>Micrococcales</taxon>
        <taxon>Microbacteriaceae</taxon>
        <taxon>Microbacterium</taxon>
    </lineage>
</organism>
<comment type="subcellular location">
    <subcellularLocation>
        <location evidence="6">Cell membrane</location>
        <topology evidence="6">Multi-pass membrane protein</topology>
    </subcellularLocation>
    <subcellularLocation>
        <location evidence="1">Membrane</location>
        <topology evidence="1">Multi-pass membrane protein</topology>
    </subcellularLocation>
</comment>
<protein>
    <recommendedName>
        <fullName evidence="6">Probable membrane transporter protein</fullName>
    </recommendedName>
</protein>
<feature type="transmembrane region" description="Helical" evidence="6">
    <location>
        <begin position="159"/>
        <end position="183"/>
    </location>
</feature>
<gene>
    <name evidence="7" type="ORF">BKA10_002148</name>
</gene>
<keyword evidence="6" id="KW-1003">Cell membrane</keyword>
<evidence type="ECO:0000256" key="3">
    <source>
        <dbReference type="ARBA" id="ARBA00022692"/>
    </source>
</evidence>
<keyword evidence="8" id="KW-1185">Reference proteome</keyword>